<dbReference type="EMBL" id="PTJD01000008">
    <property type="protein sequence ID" value="PPK94262.1"/>
    <property type="molecule type" value="Genomic_DNA"/>
</dbReference>
<dbReference type="OrthoDB" id="3819922at2"/>
<dbReference type="Proteomes" id="UP000239485">
    <property type="component" value="Unassembled WGS sequence"/>
</dbReference>
<dbReference type="RefSeq" id="WP_104433251.1">
    <property type="nucleotide sequence ID" value="NZ_PTJD01000008.1"/>
</dbReference>
<dbReference type="Pfam" id="PF13671">
    <property type="entry name" value="AAA_33"/>
    <property type="match status" value="1"/>
</dbReference>
<keyword evidence="1" id="KW-0418">Kinase</keyword>
<accession>A0A2S6IJ61</accession>
<dbReference type="Gene3D" id="3.40.50.300">
    <property type="entry name" value="P-loop containing nucleotide triphosphate hydrolases"/>
    <property type="match status" value="1"/>
</dbReference>
<dbReference type="InterPro" id="IPR027417">
    <property type="entry name" value="P-loop_NTPase"/>
</dbReference>
<dbReference type="PANTHER" id="PTHR37807">
    <property type="entry name" value="OS07G0160300 PROTEIN"/>
    <property type="match status" value="1"/>
</dbReference>
<gene>
    <name evidence="1" type="ORF">CLV92_108164</name>
</gene>
<dbReference type="AlphaFoldDB" id="A0A2S6IJ61"/>
<sequence>MLIVMCGPPGAGKSAVAEAAARDLPAAVLSVDPVEAALWRAGIDRGQRTGLAAYSVVHALAGELLALGQPVLVDAVNDAPEARDAFRDLAAQHAAPLHFVEVRCPDEELHRRRLEGRRRDLQGFPEPSWESVRPRRDAFADWPQPRLVLDSRRPLHELSAELVQRVRAA</sequence>
<organism evidence="1 2">
    <name type="scientific">Kineococcus xinjiangensis</name>
    <dbReference type="NCBI Taxonomy" id="512762"/>
    <lineage>
        <taxon>Bacteria</taxon>
        <taxon>Bacillati</taxon>
        <taxon>Actinomycetota</taxon>
        <taxon>Actinomycetes</taxon>
        <taxon>Kineosporiales</taxon>
        <taxon>Kineosporiaceae</taxon>
        <taxon>Kineococcus</taxon>
    </lineage>
</organism>
<comment type="caution">
    <text evidence="1">The sequence shown here is derived from an EMBL/GenBank/DDBJ whole genome shotgun (WGS) entry which is preliminary data.</text>
</comment>
<name>A0A2S6IJ61_9ACTN</name>
<dbReference type="PANTHER" id="PTHR37807:SF3">
    <property type="entry name" value="OS07G0160300 PROTEIN"/>
    <property type="match status" value="1"/>
</dbReference>
<evidence type="ECO:0000313" key="1">
    <source>
        <dbReference type="EMBL" id="PPK94262.1"/>
    </source>
</evidence>
<evidence type="ECO:0000313" key="2">
    <source>
        <dbReference type="Proteomes" id="UP000239485"/>
    </source>
</evidence>
<keyword evidence="2" id="KW-1185">Reference proteome</keyword>
<dbReference type="SUPFAM" id="SSF52540">
    <property type="entry name" value="P-loop containing nucleoside triphosphate hydrolases"/>
    <property type="match status" value="1"/>
</dbReference>
<proteinExistence type="predicted"/>
<protein>
    <submittedName>
        <fullName evidence="1">Putative kinase</fullName>
    </submittedName>
</protein>
<reference evidence="1 2" key="1">
    <citation type="submission" date="2018-02" db="EMBL/GenBank/DDBJ databases">
        <title>Genomic Encyclopedia of Archaeal and Bacterial Type Strains, Phase II (KMG-II): from individual species to whole genera.</title>
        <authorList>
            <person name="Goeker M."/>
        </authorList>
    </citation>
    <scope>NUCLEOTIDE SEQUENCE [LARGE SCALE GENOMIC DNA]</scope>
    <source>
        <strain evidence="1 2">DSM 22857</strain>
    </source>
</reference>
<dbReference type="GO" id="GO:0016301">
    <property type="term" value="F:kinase activity"/>
    <property type="evidence" value="ECO:0007669"/>
    <property type="project" value="UniProtKB-KW"/>
</dbReference>
<keyword evidence="1" id="KW-0808">Transferase</keyword>